<dbReference type="NCBIfam" id="TIGR02281">
    <property type="entry name" value="clan_AA_DTGA"/>
    <property type="match status" value="1"/>
</dbReference>
<dbReference type="InterPro" id="IPR021109">
    <property type="entry name" value="Peptidase_aspartic_dom_sf"/>
</dbReference>
<accession>A0A4R1B8H0</accession>
<proteinExistence type="predicted"/>
<dbReference type="SUPFAM" id="SSF50630">
    <property type="entry name" value="Acid proteases"/>
    <property type="match status" value="1"/>
</dbReference>
<dbReference type="EC" id="3.4.23.-" evidence="1"/>
<dbReference type="CDD" id="cd05483">
    <property type="entry name" value="retropepsin_like_bacteria"/>
    <property type="match status" value="1"/>
</dbReference>
<keyword evidence="1" id="KW-0378">Hydrolase</keyword>
<evidence type="ECO:0000313" key="2">
    <source>
        <dbReference type="Proteomes" id="UP000295443"/>
    </source>
</evidence>
<name>A0A4R1B8H0_9PROT</name>
<dbReference type="InterPro" id="IPR011969">
    <property type="entry name" value="Clan_AA_Asp_peptidase_C"/>
</dbReference>
<organism evidence="1 2">
    <name type="scientific">Parasulfuritortus cantonensis</name>
    <dbReference type="NCBI Taxonomy" id="2528202"/>
    <lineage>
        <taxon>Bacteria</taxon>
        <taxon>Pseudomonadati</taxon>
        <taxon>Pseudomonadota</taxon>
        <taxon>Betaproteobacteria</taxon>
        <taxon>Nitrosomonadales</taxon>
        <taxon>Thiobacillaceae</taxon>
        <taxon>Parasulfuritortus</taxon>
    </lineage>
</organism>
<sequence>MMALGWLLLAGMIWWGFDIYLNPNARLAEVSAATGEVVLKRGPDGHFRAPGRIDGQPVAFLVDTGATVVAVPAAVAERLGLHAGVAERVVTANGTAVAYATRLTEVDLGGARAGNVPADIVPGMAGNEVLLGMSFLARFEITMNGNAMSIRPR</sequence>
<dbReference type="InterPro" id="IPR001969">
    <property type="entry name" value="Aspartic_peptidase_AS"/>
</dbReference>
<dbReference type="PROSITE" id="PS00141">
    <property type="entry name" value="ASP_PROTEASE"/>
    <property type="match status" value="1"/>
</dbReference>
<keyword evidence="2" id="KW-1185">Reference proteome</keyword>
<dbReference type="EMBL" id="SJZB01000045">
    <property type="protein sequence ID" value="TCJ12299.1"/>
    <property type="molecule type" value="Genomic_DNA"/>
</dbReference>
<dbReference type="Pfam" id="PF13975">
    <property type="entry name" value="gag-asp_proteas"/>
    <property type="match status" value="1"/>
</dbReference>
<keyword evidence="1" id="KW-0645">Protease</keyword>
<gene>
    <name evidence="1" type="ORF">EZJ19_13110</name>
</gene>
<comment type="caution">
    <text evidence="1">The sequence shown here is derived from an EMBL/GenBank/DDBJ whole genome shotgun (WGS) entry which is preliminary data.</text>
</comment>
<protein>
    <submittedName>
        <fullName evidence="1">TIGR02281 family clan AA aspartic protease</fullName>
        <ecNumber evidence="1">3.4.23.-</ecNumber>
    </submittedName>
</protein>
<dbReference type="OrthoDB" id="185963at2"/>
<dbReference type="Gene3D" id="2.40.70.10">
    <property type="entry name" value="Acid Proteases"/>
    <property type="match status" value="1"/>
</dbReference>
<dbReference type="GO" id="GO:0004190">
    <property type="term" value="F:aspartic-type endopeptidase activity"/>
    <property type="evidence" value="ECO:0007669"/>
    <property type="project" value="InterPro"/>
</dbReference>
<dbReference type="InterPro" id="IPR034122">
    <property type="entry name" value="Retropepsin-like_bacterial"/>
</dbReference>
<evidence type="ECO:0000313" key="1">
    <source>
        <dbReference type="EMBL" id="TCJ12299.1"/>
    </source>
</evidence>
<dbReference type="Proteomes" id="UP000295443">
    <property type="component" value="Unassembled WGS sequence"/>
</dbReference>
<dbReference type="GO" id="GO:0006508">
    <property type="term" value="P:proteolysis"/>
    <property type="evidence" value="ECO:0007669"/>
    <property type="project" value="UniProtKB-KW"/>
</dbReference>
<reference evidence="1 2" key="1">
    <citation type="submission" date="2019-03" db="EMBL/GenBank/DDBJ databases">
        <title>Genome sequence of Thiobacillaceae bacterium LSR1, a sulfur-oxidizing bacterium isolated from freshwater sediment.</title>
        <authorList>
            <person name="Li S."/>
        </authorList>
    </citation>
    <scope>NUCLEOTIDE SEQUENCE [LARGE SCALE GENOMIC DNA]</scope>
    <source>
        <strain evidence="1 2">LSR1</strain>
    </source>
</reference>
<dbReference type="AlphaFoldDB" id="A0A4R1B8H0"/>